<dbReference type="InterPro" id="IPR004564">
    <property type="entry name" value="OM_lipoprot_carrier_LolA-like"/>
</dbReference>
<comment type="subunit">
    <text evidence="3 10">Monomer.</text>
</comment>
<dbReference type="PANTHER" id="PTHR35869">
    <property type="entry name" value="OUTER-MEMBRANE LIPOPROTEIN CARRIER PROTEIN"/>
    <property type="match status" value="1"/>
</dbReference>
<feature type="signal peptide" evidence="10">
    <location>
        <begin position="1"/>
        <end position="24"/>
    </location>
</feature>
<dbReference type="NCBIfam" id="TIGR00547">
    <property type="entry name" value="lolA"/>
    <property type="match status" value="1"/>
</dbReference>
<sequence precursor="true">MNTKIALSTLVLTLLPMTALTAHANDTAVTNLNHLLKNTKSMTANFSQTTKASGKSQSFSGSMALERGNKFRWDTKSPSEQLIVANGSTMWVYDKDLQQVTKQSVNNQVGDAPALLLSGDLNQITRNFTVSQPSKGKNYYVLKPKSSSANFRDLSISFNGGKPVMMVLNDSIGQTTSIRFSNININKNIPASQFSFTPPKGVDVINQ</sequence>
<proteinExistence type="inferred from homology"/>
<dbReference type="Pfam" id="PF03548">
    <property type="entry name" value="LolA"/>
    <property type="match status" value="1"/>
</dbReference>
<dbReference type="GO" id="GO:0044874">
    <property type="term" value="P:lipoprotein localization to outer membrane"/>
    <property type="evidence" value="ECO:0007669"/>
    <property type="project" value="UniProtKB-UniRule"/>
</dbReference>
<accession>A0A378PZA3</accession>
<protein>
    <recommendedName>
        <fullName evidence="4 10">Outer-membrane lipoprotein carrier protein</fullName>
    </recommendedName>
</protein>
<feature type="chain" id="PRO_5017095162" description="Outer-membrane lipoprotein carrier protein" evidence="10">
    <location>
        <begin position="25"/>
        <end position="207"/>
    </location>
</feature>
<dbReference type="CDD" id="cd16325">
    <property type="entry name" value="LolA"/>
    <property type="match status" value="1"/>
</dbReference>
<keyword evidence="7 10" id="KW-0574">Periplasm</keyword>
<evidence type="ECO:0000256" key="3">
    <source>
        <dbReference type="ARBA" id="ARBA00011245"/>
    </source>
</evidence>
<keyword evidence="8 10" id="KW-0653">Protein transport</keyword>
<dbReference type="HAMAP" id="MF_00240">
    <property type="entry name" value="LolA"/>
    <property type="match status" value="1"/>
</dbReference>
<gene>
    <name evidence="10 11" type="primary">lolA</name>
    <name evidence="11" type="ORF">NCTC9426_02020</name>
</gene>
<evidence type="ECO:0000256" key="10">
    <source>
        <dbReference type="HAMAP-Rule" id="MF_00240"/>
    </source>
</evidence>
<organism evidence="11 12">
    <name type="scientific">Moraxella bovis</name>
    <dbReference type="NCBI Taxonomy" id="476"/>
    <lineage>
        <taxon>Bacteria</taxon>
        <taxon>Pseudomonadati</taxon>
        <taxon>Pseudomonadota</taxon>
        <taxon>Gammaproteobacteria</taxon>
        <taxon>Moraxellales</taxon>
        <taxon>Moraxellaceae</taxon>
        <taxon>Moraxella</taxon>
    </lineage>
</organism>
<evidence type="ECO:0000256" key="6">
    <source>
        <dbReference type="ARBA" id="ARBA00022729"/>
    </source>
</evidence>
<evidence type="ECO:0000256" key="4">
    <source>
        <dbReference type="ARBA" id="ARBA00014035"/>
    </source>
</evidence>
<evidence type="ECO:0000256" key="2">
    <source>
        <dbReference type="ARBA" id="ARBA00007615"/>
    </source>
</evidence>
<dbReference type="InterPro" id="IPR018323">
    <property type="entry name" value="OM_lipoprot_carrier_LolA_Pbac"/>
</dbReference>
<evidence type="ECO:0000313" key="11">
    <source>
        <dbReference type="EMBL" id="STY93298.1"/>
    </source>
</evidence>
<dbReference type="Gene3D" id="2.50.20.10">
    <property type="entry name" value="Lipoprotein localisation LolA/LolB/LppX"/>
    <property type="match status" value="1"/>
</dbReference>
<dbReference type="SUPFAM" id="SSF89392">
    <property type="entry name" value="Prokaryotic lipoproteins and lipoprotein localization factors"/>
    <property type="match status" value="1"/>
</dbReference>
<keyword evidence="9 10" id="KW-0143">Chaperone</keyword>
<dbReference type="GO" id="GO:0030288">
    <property type="term" value="C:outer membrane-bounded periplasmic space"/>
    <property type="evidence" value="ECO:0007669"/>
    <property type="project" value="TreeGrafter"/>
</dbReference>
<reference evidence="11 12" key="1">
    <citation type="submission" date="2018-06" db="EMBL/GenBank/DDBJ databases">
        <authorList>
            <consortium name="Pathogen Informatics"/>
            <person name="Doyle S."/>
        </authorList>
    </citation>
    <scope>NUCLEOTIDE SEQUENCE [LARGE SCALE GENOMIC DNA]</scope>
    <source>
        <strain evidence="11 12">NCTC9426</strain>
    </source>
</reference>
<dbReference type="Proteomes" id="UP000254133">
    <property type="component" value="Unassembled WGS sequence"/>
</dbReference>
<comment type="function">
    <text evidence="10">Participates in the translocation of lipoproteins from the inner membrane to the outer membrane. Only forms a complex with a lipoprotein if the residue after the N-terminal Cys is not an aspartate (The Asp acts as a targeting signal to indicate that the lipoprotein should stay in the inner membrane).</text>
</comment>
<comment type="subcellular location">
    <subcellularLocation>
        <location evidence="1 10">Periplasm</location>
    </subcellularLocation>
</comment>
<dbReference type="RefSeq" id="WP_115369677.1">
    <property type="nucleotide sequence ID" value="NZ_UGPZ01000003.1"/>
</dbReference>
<evidence type="ECO:0000256" key="7">
    <source>
        <dbReference type="ARBA" id="ARBA00022764"/>
    </source>
</evidence>
<dbReference type="InterPro" id="IPR029046">
    <property type="entry name" value="LolA/LolB/LppX"/>
</dbReference>
<evidence type="ECO:0000256" key="1">
    <source>
        <dbReference type="ARBA" id="ARBA00004418"/>
    </source>
</evidence>
<evidence type="ECO:0000256" key="5">
    <source>
        <dbReference type="ARBA" id="ARBA00022448"/>
    </source>
</evidence>
<evidence type="ECO:0000256" key="9">
    <source>
        <dbReference type="ARBA" id="ARBA00023186"/>
    </source>
</evidence>
<dbReference type="GO" id="GO:0042953">
    <property type="term" value="P:lipoprotein transport"/>
    <property type="evidence" value="ECO:0007669"/>
    <property type="project" value="InterPro"/>
</dbReference>
<dbReference type="AlphaFoldDB" id="A0A378PZA3"/>
<comment type="similarity">
    <text evidence="2 10">Belongs to the LolA family.</text>
</comment>
<keyword evidence="6 10" id="KW-0732">Signal</keyword>
<dbReference type="EMBL" id="UGPZ01000003">
    <property type="protein sequence ID" value="STY93298.1"/>
    <property type="molecule type" value="Genomic_DNA"/>
</dbReference>
<evidence type="ECO:0000313" key="12">
    <source>
        <dbReference type="Proteomes" id="UP000254133"/>
    </source>
</evidence>
<name>A0A378PZA3_MORBO</name>
<keyword evidence="5 10" id="KW-0813">Transport</keyword>
<keyword evidence="11" id="KW-0449">Lipoprotein</keyword>
<evidence type="ECO:0000256" key="8">
    <source>
        <dbReference type="ARBA" id="ARBA00022927"/>
    </source>
</evidence>
<dbReference type="PANTHER" id="PTHR35869:SF1">
    <property type="entry name" value="OUTER-MEMBRANE LIPOPROTEIN CARRIER PROTEIN"/>
    <property type="match status" value="1"/>
</dbReference>